<dbReference type="PANTHER" id="PTHR42695">
    <property type="entry name" value="GLUTAMINE AMIDOTRANSFERASE YLR126C-RELATED"/>
    <property type="match status" value="1"/>
</dbReference>
<dbReference type="CDD" id="cd01741">
    <property type="entry name" value="GATase1_1"/>
    <property type="match status" value="1"/>
</dbReference>
<dbReference type="SUPFAM" id="SSF52317">
    <property type="entry name" value="Class I glutamine amidotransferase-like"/>
    <property type="match status" value="1"/>
</dbReference>
<gene>
    <name evidence="2" type="ORF">BJY01DRAFT_251353</name>
</gene>
<sequence length="293" mass="31958">MPVQEVPTRTRTLRIAVLECDAPPDKINHKYGGYYGVFSKFLRESADALVQAEAKANDGLWRDDYGGGDDDDDSIVPQLDISRWDVVAEQAYPALEDVDAIVVSGSKRNAFDSPPWILTLVEFIQRALAPGTTPHIRILGVCFGHQIVARALGMSVARNPAGWKIAVCLVELTRAGKEVFGVERVNIHQMHRDAVVVAHPTESEINLKNSEIEILPLGHSAICSVQGLYAPGRFLTVQGHPEFTADIIEEIIAVRAAQDVFDAEQAADALGRAGMKHDGVLVGVAFLKMVMEL</sequence>
<keyword evidence="3" id="KW-1185">Reference proteome</keyword>
<feature type="domain" description="Glutamine amidotransferase" evidence="1">
    <location>
        <begin position="79"/>
        <end position="245"/>
    </location>
</feature>
<dbReference type="InterPro" id="IPR017926">
    <property type="entry name" value="GATASE"/>
</dbReference>
<dbReference type="PANTHER" id="PTHR42695:SF5">
    <property type="entry name" value="GLUTAMINE AMIDOTRANSFERASE YLR126C-RELATED"/>
    <property type="match status" value="1"/>
</dbReference>
<dbReference type="PROSITE" id="PS51273">
    <property type="entry name" value="GATASE_TYPE_1"/>
    <property type="match status" value="1"/>
</dbReference>
<evidence type="ECO:0000313" key="3">
    <source>
        <dbReference type="Proteomes" id="UP001610446"/>
    </source>
</evidence>
<dbReference type="InterPro" id="IPR044992">
    <property type="entry name" value="ChyE-like"/>
</dbReference>
<reference evidence="2 3" key="1">
    <citation type="submission" date="2024-07" db="EMBL/GenBank/DDBJ databases">
        <title>Section-level genome sequencing and comparative genomics of Aspergillus sections Usti and Cavernicolus.</title>
        <authorList>
            <consortium name="Lawrence Berkeley National Laboratory"/>
            <person name="Nybo J.L."/>
            <person name="Vesth T.C."/>
            <person name="Theobald S."/>
            <person name="Frisvad J.C."/>
            <person name="Larsen T.O."/>
            <person name="Kjaerboelling I."/>
            <person name="Rothschild-Mancinelli K."/>
            <person name="Lyhne E.K."/>
            <person name="Kogle M.E."/>
            <person name="Barry K."/>
            <person name="Clum A."/>
            <person name="Na H."/>
            <person name="Ledsgaard L."/>
            <person name="Lin J."/>
            <person name="Lipzen A."/>
            <person name="Kuo A."/>
            <person name="Riley R."/>
            <person name="Mondo S."/>
            <person name="Labutti K."/>
            <person name="Haridas S."/>
            <person name="Pangalinan J."/>
            <person name="Salamov A.A."/>
            <person name="Simmons B.A."/>
            <person name="Magnuson J.K."/>
            <person name="Chen J."/>
            <person name="Drula E."/>
            <person name="Henrissat B."/>
            <person name="Wiebenga A."/>
            <person name="Lubbers R.J."/>
            <person name="Gomes A.C."/>
            <person name="Makela M.R."/>
            <person name="Stajich J."/>
            <person name="Grigoriev I.V."/>
            <person name="Mortensen U.H."/>
            <person name="De Vries R.P."/>
            <person name="Baker S.E."/>
            <person name="Andersen M.R."/>
        </authorList>
    </citation>
    <scope>NUCLEOTIDE SEQUENCE [LARGE SCALE GENOMIC DNA]</scope>
    <source>
        <strain evidence="2 3">CBS 123904</strain>
    </source>
</reference>
<dbReference type="Proteomes" id="UP001610446">
    <property type="component" value="Unassembled WGS sequence"/>
</dbReference>
<dbReference type="EMBL" id="JBFXLU010000157">
    <property type="protein sequence ID" value="KAL2837635.1"/>
    <property type="molecule type" value="Genomic_DNA"/>
</dbReference>
<name>A0ABR4JCD8_9EURO</name>
<protein>
    <submittedName>
        <fullName evidence="2">Class I glutamine amidotransferase-like protein</fullName>
    </submittedName>
</protein>
<organism evidence="2 3">
    <name type="scientific">Aspergillus pseudoustus</name>
    <dbReference type="NCBI Taxonomy" id="1810923"/>
    <lineage>
        <taxon>Eukaryota</taxon>
        <taxon>Fungi</taxon>
        <taxon>Dikarya</taxon>
        <taxon>Ascomycota</taxon>
        <taxon>Pezizomycotina</taxon>
        <taxon>Eurotiomycetes</taxon>
        <taxon>Eurotiomycetidae</taxon>
        <taxon>Eurotiales</taxon>
        <taxon>Aspergillaceae</taxon>
        <taxon>Aspergillus</taxon>
        <taxon>Aspergillus subgen. Nidulantes</taxon>
    </lineage>
</organism>
<dbReference type="Gene3D" id="3.40.50.880">
    <property type="match status" value="1"/>
</dbReference>
<evidence type="ECO:0000259" key="1">
    <source>
        <dbReference type="Pfam" id="PF00117"/>
    </source>
</evidence>
<evidence type="ECO:0000313" key="2">
    <source>
        <dbReference type="EMBL" id="KAL2837635.1"/>
    </source>
</evidence>
<dbReference type="InterPro" id="IPR029062">
    <property type="entry name" value="Class_I_gatase-like"/>
</dbReference>
<comment type="caution">
    <text evidence="2">The sequence shown here is derived from an EMBL/GenBank/DDBJ whole genome shotgun (WGS) entry which is preliminary data.</text>
</comment>
<proteinExistence type="predicted"/>
<dbReference type="Pfam" id="PF00117">
    <property type="entry name" value="GATase"/>
    <property type="match status" value="1"/>
</dbReference>
<accession>A0ABR4JCD8</accession>